<keyword evidence="3" id="KW-1185">Reference proteome</keyword>
<feature type="compositionally biased region" description="Polar residues" evidence="1">
    <location>
        <begin position="1"/>
        <end position="13"/>
    </location>
</feature>
<feature type="region of interest" description="Disordered" evidence="1">
    <location>
        <begin position="1"/>
        <end position="71"/>
    </location>
</feature>
<gene>
    <name evidence="2" type="ORF">H9K75_06275</name>
</gene>
<sequence>MDSRTKPNFTGTVPSRGTATTVSVTATRANDPKTYGPYTATIQADGSYRVEPDLLPPGTTRSPPPSSGQRI</sequence>
<dbReference type="RefSeq" id="WP_187725118.1">
    <property type="nucleotide sequence ID" value="NZ_CP060783.1"/>
</dbReference>
<protein>
    <submittedName>
        <fullName evidence="2">Uncharacterized protein</fullName>
    </submittedName>
</protein>
<dbReference type="Proteomes" id="UP000516028">
    <property type="component" value="Chromosome"/>
</dbReference>
<reference evidence="2 3" key="1">
    <citation type="submission" date="2020-08" db="EMBL/GenBank/DDBJ databases">
        <title>Genome sequence of Diaphorobacter aerolatus KACC 16536T.</title>
        <authorList>
            <person name="Hyun D.-W."/>
            <person name="Bae J.-W."/>
        </authorList>
    </citation>
    <scope>NUCLEOTIDE SEQUENCE [LARGE SCALE GENOMIC DNA]</scope>
    <source>
        <strain evidence="2 3">KACC 16536</strain>
    </source>
</reference>
<dbReference type="AlphaFoldDB" id="A0A7H0GMR1"/>
<dbReference type="KEGG" id="daer:H9K75_06275"/>
<accession>A0A7H0GMR1</accession>
<feature type="compositionally biased region" description="Pro residues" evidence="1">
    <location>
        <begin position="62"/>
        <end position="71"/>
    </location>
</feature>
<dbReference type="EMBL" id="CP060783">
    <property type="protein sequence ID" value="QNP49577.1"/>
    <property type="molecule type" value="Genomic_DNA"/>
</dbReference>
<name>A0A7H0GMR1_9BURK</name>
<evidence type="ECO:0000313" key="3">
    <source>
        <dbReference type="Proteomes" id="UP000516028"/>
    </source>
</evidence>
<proteinExistence type="predicted"/>
<evidence type="ECO:0000256" key="1">
    <source>
        <dbReference type="SAM" id="MobiDB-lite"/>
    </source>
</evidence>
<organism evidence="2 3">
    <name type="scientific">Diaphorobacter aerolatus</name>
    <dbReference type="NCBI Taxonomy" id="1288495"/>
    <lineage>
        <taxon>Bacteria</taxon>
        <taxon>Pseudomonadati</taxon>
        <taxon>Pseudomonadota</taxon>
        <taxon>Betaproteobacteria</taxon>
        <taxon>Burkholderiales</taxon>
        <taxon>Comamonadaceae</taxon>
        <taxon>Diaphorobacter</taxon>
    </lineage>
</organism>
<feature type="compositionally biased region" description="Low complexity" evidence="1">
    <location>
        <begin position="15"/>
        <end position="28"/>
    </location>
</feature>
<evidence type="ECO:0000313" key="2">
    <source>
        <dbReference type="EMBL" id="QNP49577.1"/>
    </source>
</evidence>